<proteinExistence type="predicted"/>
<organism evidence="1 2">
    <name type="scientific">Tritrichomonas musculus</name>
    <dbReference type="NCBI Taxonomy" id="1915356"/>
    <lineage>
        <taxon>Eukaryota</taxon>
        <taxon>Metamonada</taxon>
        <taxon>Parabasalia</taxon>
        <taxon>Tritrichomonadida</taxon>
        <taxon>Tritrichomonadidae</taxon>
        <taxon>Tritrichomonas</taxon>
    </lineage>
</organism>
<gene>
    <name evidence="1" type="ORF">M9Y10_040627</name>
</gene>
<protein>
    <submittedName>
        <fullName evidence="1">Uncharacterized protein</fullName>
    </submittedName>
</protein>
<accession>A0ABR2GR02</accession>
<dbReference type="Proteomes" id="UP001470230">
    <property type="component" value="Unassembled WGS sequence"/>
</dbReference>
<name>A0ABR2GR02_9EUKA</name>
<sequence>MGSWLSFASTNSPEDYAGYDFPDAKERMRYTTHLDSQKLFTQFQYEYIDFFNSRKKDNKEEFEYEIGKFHEIRQNISVLIIVGSVFHISKDPFYNGYYQKDAEDLSTALLIRHIFHYAFGIPYSQILVTSTQNSEFVNLDCEVDLISAPTRFYEEISDKKPNFEYYFKPQEKSEFNFHQDVSIAQVGTRQFKFYFPEPYDNVVQPFNIEIIKNHQNFSNENTHLFVFFLNHGYVGQFGGIPYQFFIERLLKIDCKHFYVCNDSCNSGSMISLIKICKEFRQIFPYEDDLEVESVLFNFLVGLDKVDIENTQKEVDKKLKTFDFGKIKIESIRIVKSKLENMNELTITKVSQFVNNVNDRFSKEKCVPHHFLKFAEKAIIFASSSYDQASISLPGREFNISILQHPRTRVFGNIFSSIFIESLLDKNSQTSLKEFSKNIENLFHKYREDFEKYINAQNVPIQGKMINESLFTPKEVDDFFNYKMEERTYFFNKLCDWPNLENIFLDEKFWNVDISKVNEEEYINVHFCVFKKASSADRQVDNPNNYGPIKGEYYCNKFKKDFEKAVNSFLQKCEPKESFSAFISTEIPNIVKCNGFARFIGEIKPINPNFSRVIESLRNPIINFFLINPNNVDRDSAYFVKAFKDIEPFWVEY</sequence>
<reference evidence="1 2" key="1">
    <citation type="submission" date="2024-04" db="EMBL/GenBank/DDBJ databases">
        <title>Tritrichomonas musculus Genome.</title>
        <authorList>
            <person name="Alves-Ferreira E."/>
            <person name="Grigg M."/>
            <person name="Lorenzi H."/>
            <person name="Galac M."/>
        </authorList>
    </citation>
    <scope>NUCLEOTIDE SEQUENCE [LARGE SCALE GENOMIC DNA]</scope>
    <source>
        <strain evidence="1 2">EAF2021</strain>
    </source>
</reference>
<keyword evidence="2" id="KW-1185">Reference proteome</keyword>
<dbReference type="EMBL" id="JAPFFF010000075">
    <property type="protein sequence ID" value="KAK8835802.1"/>
    <property type="molecule type" value="Genomic_DNA"/>
</dbReference>
<evidence type="ECO:0000313" key="1">
    <source>
        <dbReference type="EMBL" id="KAK8835802.1"/>
    </source>
</evidence>
<comment type="caution">
    <text evidence="1">The sequence shown here is derived from an EMBL/GenBank/DDBJ whole genome shotgun (WGS) entry which is preliminary data.</text>
</comment>
<evidence type="ECO:0000313" key="2">
    <source>
        <dbReference type="Proteomes" id="UP001470230"/>
    </source>
</evidence>